<comment type="caution">
    <text evidence="2">The sequence shown here is derived from an EMBL/GenBank/DDBJ whole genome shotgun (WGS) entry which is preliminary data.</text>
</comment>
<protein>
    <submittedName>
        <fullName evidence="2">Uncharacterized protein</fullName>
    </submittedName>
</protein>
<dbReference type="Proteomes" id="UP001157167">
    <property type="component" value="Unassembled WGS sequence"/>
</dbReference>
<name>A0ABQ6FKM3_9RHOO</name>
<keyword evidence="3" id="KW-1185">Reference proteome</keyword>
<feature type="compositionally biased region" description="Low complexity" evidence="1">
    <location>
        <begin position="86"/>
        <end position="98"/>
    </location>
</feature>
<feature type="region of interest" description="Disordered" evidence="1">
    <location>
        <begin position="78"/>
        <end position="98"/>
    </location>
</feature>
<accession>A0ABQ6FKM3</accession>
<evidence type="ECO:0000313" key="2">
    <source>
        <dbReference type="EMBL" id="GLT24721.1"/>
    </source>
</evidence>
<reference evidence="3" key="1">
    <citation type="journal article" date="2019" name="Int. J. Syst. Evol. Microbiol.">
        <title>The Global Catalogue of Microorganisms (GCM) 10K type strain sequencing project: providing services to taxonomists for standard genome sequencing and annotation.</title>
        <authorList>
            <consortium name="The Broad Institute Genomics Platform"/>
            <consortium name="The Broad Institute Genome Sequencing Center for Infectious Disease"/>
            <person name="Wu L."/>
            <person name="Ma J."/>
        </authorList>
    </citation>
    <scope>NUCLEOTIDE SEQUENCE [LARGE SCALE GENOMIC DNA]</scope>
    <source>
        <strain evidence="3">NBRC 102407</strain>
    </source>
</reference>
<organism evidence="2 3">
    <name type="scientific">Zoogloea oryzae</name>
    <dbReference type="NCBI Taxonomy" id="310767"/>
    <lineage>
        <taxon>Bacteria</taxon>
        <taxon>Pseudomonadati</taxon>
        <taxon>Pseudomonadota</taxon>
        <taxon>Betaproteobacteria</taxon>
        <taxon>Rhodocyclales</taxon>
        <taxon>Zoogloeaceae</taxon>
        <taxon>Zoogloea</taxon>
    </lineage>
</organism>
<proteinExistence type="predicted"/>
<dbReference type="EMBL" id="BSPX01000137">
    <property type="protein sequence ID" value="GLT24721.1"/>
    <property type="molecule type" value="Genomic_DNA"/>
</dbReference>
<evidence type="ECO:0000313" key="3">
    <source>
        <dbReference type="Proteomes" id="UP001157167"/>
    </source>
</evidence>
<sequence length="98" mass="9536">MGDAADAGGGWLADMGIGLADAAQSARTVSDPLRQVSGVLDMGVEVAEGAVSLLAPAEWRGLIAALDRLSAALLALKTPAPPTTPTTPSTPGAALSGG</sequence>
<evidence type="ECO:0000256" key="1">
    <source>
        <dbReference type="SAM" id="MobiDB-lite"/>
    </source>
</evidence>
<gene>
    <name evidence="2" type="ORF">GCM10007933_42150</name>
</gene>